<reference evidence="4 5" key="1">
    <citation type="submission" date="2019-06" db="EMBL/GenBank/DDBJ databases">
        <title>Genome analyses of bacteria isolated from kimchi.</title>
        <authorList>
            <person name="Lee S."/>
            <person name="Ahn S."/>
            <person name="Roh S."/>
        </authorList>
    </citation>
    <scope>NUCLEOTIDE SEQUENCE [LARGE SCALE GENOMIC DNA]</scope>
    <source>
        <strain evidence="4 5">CBA3620</strain>
    </source>
</reference>
<evidence type="ECO:0000256" key="1">
    <source>
        <dbReference type="ARBA" id="ARBA00038232"/>
    </source>
</evidence>
<dbReference type="EMBL" id="CP042374">
    <property type="protein sequence ID" value="QEA33190.1"/>
    <property type="molecule type" value="Genomic_DNA"/>
</dbReference>
<proteinExistence type="inferred from homology"/>
<sequence length="228" mass="26335">MSKNKVHYLKKLEIISKINTQGLTVRSVSHDYNISVSTIKDWLRLYDSFGISGLVPGTSIKYPNEIKMKAIEDILVNHLSKADVLKKYKITQNSVLNHWIKRYNNDKTLKQRGVGVRKMNKGRITTFIERIAIVKEIIASDFNYQALSEQSGVSYQQSYSWTQKYKAHGEQGLQDRRGKSRSSDQQLTETEQLKIENKALKAKNELLEIENQLAKKLLEFEKDVTRSL</sequence>
<evidence type="ECO:0000313" key="5">
    <source>
        <dbReference type="Proteomes" id="UP000321332"/>
    </source>
</evidence>
<dbReference type="AlphaFoldDB" id="A0AAE6IJ15"/>
<dbReference type="RefSeq" id="WP_147000409.1">
    <property type="nucleotide sequence ID" value="NZ_CP042374.1"/>
</dbReference>
<name>A0AAE6IJ15_LEUCA</name>
<feature type="domain" description="Insertion element IS150 protein InsJ-like helix-turn-helix" evidence="3">
    <location>
        <begin position="129"/>
        <end position="180"/>
    </location>
</feature>
<feature type="domain" description="Insertion element IS150 protein InsJ-like helix-turn-helix" evidence="3">
    <location>
        <begin position="10"/>
        <end position="56"/>
    </location>
</feature>
<organism evidence="4 5">
    <name type="scientific">Leuconostoc carnosum</name>
    <dbReference type="NCBI Taxonomy" id="1252"/>
    <lineage>
        <taxon>Bacteria</taxon>
        <taxon>Bacillati</taxon>
        <taxon>Bacillota</taxon>
        <taxon>Bacilli</taxon>
        <taxon>Lactobacillales</taxon>
        <taxon>Lactobacillaceae</taxon>
        <taxon>Leuconostoc</taxon>
    </lineage>
</organism>
<evidence type="ECO:0000313" key="4">
    <source>
        <dbReference type="EMBL" id="QEA33190.1"/>
    </source>
</evidence>
<dbReference type="Pfam" id="PF13518">
    <property type="entry name" value="HTH_28"/>
    <property type="match status" value="2"/>
</dbReference>
<dbReference type="SUPFAM" id="SSF48295">
    <property type="entry name" value="TrpR-like"/>
    <property type="match status" value="3"/>
</dbReference>
<dbReference type="Proteomes" id="UP000321332">
    <property type="component" value="Chromosome"/>
</dbReference>
<evidence type="ECO:0000256" key="2">
    <source>
        <dbReference type="SAM" id="Coils"/>
    </source>
</evidence>
<feature type="coiled-coil region" evidence="2">
    <location>
        <begin position="190"/>
        <end position="219"/>
    </location>
</feature>
<dbReference type="InterPro" id="IPR052057">
    <property type="entry name" value="IS150/IS1296_orfA-like"/>
</dbReference>
<dbReference type="PANTHER" id="PTHR33795">
    <property type="entry name" value="INSERTION ELEMENT IS150 PROTEIN INSJ"/>
    <property type="match status" value="1"/>
</dbReference>
<dbReference type="InterPro" id="IPR055247">
    <property type="entry name" value="InsJ-like_HTH"/>
</dbReference>
<dbReference type="GO" id="GO:0043565">
    <property type="term" value="F:sequence-specific DNA binding"/>
    <property type="evidence" value="ECO:0007669"/>
    <property type="project" value="InterPro"/>
</dbReference>
<dbReference type="InterPro" id="IPR036388">
    <property type="entry name" value="WH-like_DNA-bd_sf"/>
</dbReference>
<comment type="similarity">
    <text evidence="1">Belongs to the IS150/IS1296 orfA family.</text>
</comment>
<dbReference type="GeneID" id="61186698"/>
<accession>A0AAE6IJ15</accession>
<dbReference type="PANTHER" id="PTHR33795:SF1">
    <property type="entry name" value="INSERTION ELEMENT IS150 PROTEIN INSJ"/>
    <property type="match status" value="1"/>
</dbReference>
<gene>
    <name evidence="4" type="ORF">FGL89_03005</name>
</gene>
<protein>
    <submittedName>
        <fullName evidence="4">Helix-turn-helix domain-containing protein</fullName>
    </submittedName>
</protein>
<dbReference type="InterPro" id="IPR010921">
    <property type="entry name" value="Trp_repressor/repl_initiator"/>
</dbReference>
<dbReference type="Gene3D" id="1.10.10.10">
    <property type="entry name" value="Winged helix-like DNA-binding domain superfamily/Winged helix DNA-binding domain"/>
    <property type="match status" value="2"/>
</dbReference>
<keyword evidence="2" id="KW-0175">Coiled coil</keyword>
<evidence type="ECO:0000259" key="3">
    <source>
        <dbReference type="Pfam" id="PF13518"/>
    </source>
</evidence>